<gene>
    <name evidence="6" type="primary">cheW_19</name>
    <name evidence="6" type="ORF">SDC9_65037</name>
</gene>
<sequence>MGETLEKLLDLETEDVMKGRFLSFQIGGELYGIEIRTIVEIIGIQPITEVPEMPAYVKGIINLRGSIIPVMDVRLRFKIAPRDYDDRTCVIVIQLGTAQVGLIVDGVSEVLSIADEDISDRPHIGGAAGGGYIRRIGKAGRQVIQLVDCSLLLSGQEEDAISGLSA</sequence>
<dbReference type="SUPFAM" id="SSF50341">
    <property type="entry name" value="CheW-like"/>
    <property type="match status" value="1"/>
</dbReference>
<accession>A0A644XX37</accession>
<reference evidence="6" key="1">
    <citation type="submission" date="2019-08" db="EMBL/GenBank/DDBJ databases">
        <authorList>
            <person name="Kucharzyk K."/>
            <person name="Murdoch R.W."/>
            <person name="Higgins S."/>
            <person name="Loffler F."/>
        </authorList>
    </citation>
    <scope>NUCLEOTIDE SEQUENCE</scope>
</reference>
<keyword evidence="3" id="KW-0963">Cytoplasm</keyword>
<evidence type="ECO:0000259" key="5">
    <source>
        <dbReference type="PROSITE" id="PS50851"/>
    </source>
</evidence>
<dbReference type="GO" id="GO:0005829">
    <property type="term" value="C:cytosol"/>
    <property type="evidence" value="ECO:0007669"/>
    <property type="project" value="TreeGrafter"/>
</dbReference>
<dbReference type="GO" id="GO:0007165">
    <property type="term" value="P:signal transduction"/>
    <property type="evidence" value="ECO:0007669"/>
    <property type="project" value="InterPro"/>
</dbReference>
<keyword evidence="4" id="KW-0145">Chemotaxis</keyword>
<dbReference type="SMART" id="SM00260">
    <property type="entry name" value="CheW"/>
    <property type="match status" value="1"/>
</dbReference>
<dbReference type="Gene3D" id="2.30.30.40">
    <property type="entry name" value="SH3 Domains"/>
    <property type="match status" value="1"/>
</dbReference>
<dbReference type="PROSITE" id="PS50851">
    <property type="entry name" value="CHEW"/>
    <property type="match status" value="1"/>
</dbReference>
<evidence type="ECO:0000313" key="6">
    <source>
        <dbReference type="EMBL" id="MPM18624.1"/>
    </source>
</evidence>
<dbReference type="InterPro" id="IPR002545">
    <property type="entry name" value="CheW-lke_dom"/>
</dbReference>
<dbReference type="PANTHER" id="PTHR22617:SF45">
    <property type="entry name" value="CHEMOTAXIS PROTEIN CHEW"/>
    <property type="match status" value="1"/>
</dbReference>
<evidence type="ECO:0000256" key="4">
    <source>
        <dbReference type="ARBA" id="ARBA00022500"/>
    </source>
</evidence>
<comment type="subcellular location">
    <subcellularLocation>
        <location evidence="1">Cytoplasm</location>
    </subcellularLocation>
</comment>
<dbReference type="InterPro" id="IPR036061">
    <property type="entry name" value="CheW-like_dom_sf"/>
</dbReference>
<evidence type="ECO:0000256" key="2">
    <source>
        <dbReference type="ARBA" id="ARBA00021483"/>
    </source>
</evidence>
<comment type="caution">
    <text evidence="6">The sequence shown here is derived from an EMBL/GenBank/DDBJ whole genome shotgun (WGS) entry which is preliminary data.</text>
</comment>
<dbReference type="InterPro" id="IPR039315">
    <property type="entry name" value="CheW"/>
</dbReference>
<evidence type="ECO:0000256" key="1">
    <source>
        <dbReference type="ARBA" id="ARBA00004496"/>
    </source>
</evidence>
<dbReference type="Pfam" id="PF01584">
    <property type="entry name" value="CheW"/>
    <property type="match status" value="1"/>
</dbReference>
<proteinExistence type="predicted"/>
<name>A0A644XX37_9ZZZZ</name>
<dbReference type="GO" id="GO:0006935">
    <property type="term" value="P:chemotaxis"/>
    <property type="evidence" value="ECO:0007669"/>
    <property type="project" value="UniProtKB-KW"/>
</dbReference>
<dbReference type="FunFam" id="2.40.50.180:FF:000002">
    <property type="entry name" value="Chemotaxis protein CheW"/>
    <property type="match status" value="1"/>
</dbReference>
<dbReference type="EMBL" id="VSSQ01003020">
    <property type="protein sequence ID" value="MPM18624.1"/>
    <property type="molecule type" value="Genomic_DNA"/>
</dbReference>
<dbReference type="AlphaFoldDB" id="A0A644XX37"/>
<evidence type="ECO:0000256" key="3">
    <source>
        <dbReference type="ARBA" id="ARBA00022490"/>
    </source>
</evidence>
<feature type="domain" description="CheW-like" evidence="5">
    <location>
        <begin position="18"/>
        <end position="158"/>
    </location>
</feature>
<organism evidence="6">
    <name type="scientific">bioreactor metagenome</name>
    <dbReference type="NCBI Taxonomy" id="1076179"/>
    <lineage>
        <taxon>unclassified sequences</taxon>
        <taxon>metagenomes</taxon>
        <taxon>ecological metagenomes</taxon>
    </lineage>
</organism>
<protein>
    <recommendedName>
        <fullName evidence="2">Chemotaxis protein CheW</fullName>
    </recommendedName>
</protein>
<dbReference type="Gene3D" id="2.40.50.180">
    <property type="entry name" value="CheA-289, Domain 4"/>
    <property type="match status" value="1"/>
</dbReference>
<dbReference type="PANTHER" id="PTHR22617">
    <property type="entry name" value="CHEMOTAXIS SENSOR HISTIDINE KINASE-RELATED"/>
    <property type="match status" value="1"/>
</dbReference>